<comment type="subcellular location">
    <subcellularLocation>
        <location evidence="9">Cytoplasm</location>
    </subcellularLocation>
</comment>
<reference evidence="15 16" key="1">
    <citation type="journal article" date="2016" name="Nat. Commun.">
        <title>Thousands of microbial genomes shed light on interconnected biogeochemical processes in an aquifer system.</title>
        <authorList>
            <person name="Anantharaman K."/>
            <person name="Brown C.T."/>
            <person name="Hug L.A."/>
            <person name="Sharon I."/>
            <person name="Castelle C.J."/>
            <person name="Probst A.J."/>
            <person name="Thomas B.C."/>
            <person name="Singh A."/>
            <person name="Wilkins M.J."/>
            <person name="Karaoz U."/>
            <person name="Brodie E.L."/>
            <person name="Williams K.H."/>
            <person name="Hubbard S.S."/>
            <person name="Banfield J.F."/>
        </authorList>
    </citation>
    <scope>NUCLEOTIDE SEQUENCE [LARGE SCALE GENOMIC DNA]</scope>
</reference>
<dbReference type="GO" id="GO:0004823">
    <property type="term" value="F:leucine-tRNA ligase activity"/>
    <property type="evidence" value="ECO:0007669"/>
    <property type="project" value="UniProtKB-UniRule"/>
</dbReference>
<keyword evidence="2 9" id="KW-0963">Cytoplasm</keyword>
<feature type="domain" description="Leucyl-tRNA synthetase editing" evidence="14">
    <location>
        <begin position="222"/>
        <end position="430"/>
    </location>
</feature>
<dbReference type="NCBIfam" id="TIGR00396">
    <property type="entry name" value="leuS_bact"/>
    <property type="match status" value="1"/>
</dbReference>
<keyword evidence="5 9" id="KW-0067">ATP-binding</keyword>
<dbReference type="FunFam" id="3.40.50.620:FF:000077">
    <property type="entry name" value="Leucine--tRNA ligase"/>
    <property type="match status" value="1"/>
</dbReference>
<dbReference type="Gene3D" id="1.10.730.10">
    <property type="entry name" value="Isoleucyl-tRNA Synthetase, Domain 1"/>
    <property type="match status" value="1"/>
</dbReference>
<dbReference type="InterPro" id="IPR009080">
    <property type="entry name" value="tRNAsynth_Ia_anticodon-bd"/>
</dbReference>
<evidence type="ECO:0000256" key="7">
    <source>
        <dbReference type="ARBA" id="ARBA00023146"/>
    </source>
</evidence>
<gene>
    <name evidence="9" type="primary">leuS</name>
    <name evidence="15" type="ORF">A3F03_04430</name>
</gene>
<dbReference type="PRINTS" id="PR00985">
    <property type="entry name" value="TRNASYNTHLEU"/>
</dbReference>
<evidence type="ECO:0000256" key="8">
    <source>
        <dbReference type="ARBA" id="ARBA00047469"/>
    </source>
</evidence>
<dbReference type="PROSITE" id="PS00178">
    <property type="entry name" value="AA_TRNA_LIGASE_I"/>
    <property type="match status" value="1"/>
</dbReference>
<proteinExistence type="inferred from homology"/>
<accession>A0A1F7I1R7</accession>
<keyword evidence="6 9" id="KW-0648">Protein biosynthesis</keyword>
<feature type="domain" description="Methionyl/Leucyl tRNA synthetase" evidence="13">
    <location>
        <begin position="40"/>
        <end position="172"/>
    </location>
</feature>
<keyword evidence="7 9" id="KW-0030">Aminoacyl-tRNA synthetase</keyword>
<evidence type="ECO:0000256" key="10">
    <source>
        <dbReference type="RuleBase" id="RU363035"/>
    </source>
</evidence>
<evidence type="ECO:0000256" key="2">
    <source>
        <dbReference type="ARBA" id="ARBA00022490"/>
    </source>
</evidence>
<dbReference type="AlphaFoldDB" id="A0A1F7I1R7"/>
<dbReference type="InterPro" id="IPR014729">
    <property type="entry name" value="Rossmann-like_a/b/a_fold"/>
</dbReference>
<dbReference type="Proteomes" id="UP000176803">
    <property type="component" value="Unassembled WGS sequence"/>
</dbReference>
<evidence type="ECO:0000256" key="5">
    <source>
        <dbReference type="ARBA" id="ARBA00022840"/>
    </source>
</evidence>
<keyword evidence="3 9" id="KW-0436">Ligase</keyword>
<evidence type="ECO:0000259" key="11">
    <source>
        <dbReference type="Pfam" id="PF00133"/>
    </source>
</evidence>
<evidence type="ECO:0000313" key="16">
    <source>
        <dbReference type="Proteomes" id="UP000176803"/>
    </source>
</evidence>
<feature type="short sequence motif" description="'KMSKS' region" evidence="9">
    <location>
        <begin position="629"/>
        <end position="633"/>
    </location>
</feature>
<sequence>MKKYIPQEFEKKWIDYWLKEKTYQTPQSPDKKKKMYVLDMFPYPSGAGLHVGHPRGYTASDILARYYRMNGYAVLHPMGWDAFGLPAENAAIKAKKNPLDMVPRNIANFKRQMSMLGFSYDWERELATTDPEYYQWTQWLFIQFFKMGLLYKKNVPIHYCPVCKTGLAEEEVLSDGTHERCGNPITKKDLPQWIFRITAYADRLLEDLQGLNWPPGILEMQKNWIGKKTGITITYPVVAIGGAGGKETSDRIYRQLGTVSCFTTRPDTNFGATFIVLAPEHPFVASLLNSKLKNQKSKLEEIKKYVEQAKTKTEVERMLEGRKKTGVFTRLYALNQLNGKPMPVWISDFVLAQFGTGAVVGVPGHDLRDFEFASQFGIEVKRVVVGSDGDTSPISKKAQVQEEEGKMVNSDFLNGLDIHQATKKMMDYLEEKGWGKREVSYHIRDWIFSRQRYWGEPIPMIFCAECAKNQVKSQTTSENLKLEIENSLSGWFPVPEAELPVKLPYVKSYEPIETGESPLARINEFVETTCPNCGGKAKRETDTMPNWAGSCWYFLAFANPQILNSKFLTLNSNWLPVDWYIGGAEHAVLHLLYSRFWVKALNDLGLIKAKEPFIRLRNVGMILAEDNRKMSKSLGNVINPDEVVAEFGADSLRMYEMFMAPFSQEIAWSTKALQGVYRFLGRVWKIFQSQKSKVKSQKWEENKILVSKLNKTIEKVGRDILDFKFNTAIAAMMEFVNSWEAAIQFSIINFQLSNKNEQKDTGQSQLVLSADNAKKFLKILAPFAPFLAEEIWQTVLGEEKSIHRSSWPKIDREIMIKEDAAIPVQVNGKVRAVITVVATETSQENVVKKALQEERIQKYVEGKKYQVIYVKGKILNLVLS</sequence>
<evidence type="ECO:0000259" key="14">
    <source>
        <dbReference type="Pfam" id="PF13603"/>
    </source>
</evidence>
<evidence type="ECO:0000256" key="6">
    <source>
        <dbReference type="ARBA" id="ARBA00022917"/>
    </source>
</evidence>
<dbReference type="CDD" id="cd00812">
    <property type="entry name" value="LeuRS_core"/>
    <property type="match status" value="1"/>
</dbReference>
<evidence type="ECO:0000313" key="15">
    <source>
        <dbReference type="EMBL" id="OGK37331.1"/>
    </source>
</evidence>
<dbReference type="Gene3D" id="3.10.20.590">
    <property type="match status" value="1"/>
</dbReference>
<dbReference type="EC" id="6.1.1.4" evidence="9"/>
<protein>
    <recommendedName>
        <fullName evidence="9">Leucine--tRNA ligase</fullName>
        <ecNumber evidence="9">6.1.1.4</ecNumber>
    </recommendedName>
    <alternativeName>
        <fullName evidence="9">Leucyl-tRNA synthetase</fullName>
        <shortName evidence="9">LeuRS</shortName>
    </alternativeName>
</protein>
<dbReference type="Pfam" id="PF08264">
    <property type="entry name" value="Anticodon_1"/>
    <property type="match status" value="1"/>
</dbReference>
<dbReference type="SUPFAM" id="SSF52374">
    <property type="entry name" value="Nucleotidylyl transferase"/>
    <property type="match status" value="1"/>
</dbReference>
<dbReference type="HAMAP" id="MF_00049_B">
    <property type="entry name" value="Leu_tRNA_synth_B"/>
    <property type="match status" value="1"/>
</dbReference>
<dbReference type="GO" id="GO:0002161">
    <property type="term" value="F:aminoacyl-tRNA deacylase activity"/>
    <property type="evidence" value="ECO:0007669"/>
    <property type="project" value="InterPro"/>
</dbReference>
<feature type="domain" description="Methionyl/Valyl/Leucyl/Isoleucyl-tRNA synthetase anticodon-binding" evidence="12">
    <location>
        <begin position="703"/>
        <end position="837"/>
    </location>
</feature>
<comment type="similarity">
    <text evidence="1 9 10">Belongs to the class-I aminoacyl-tRNA synthetase family.</text>
</comment>
<keyword evidence="4 9" id="KW-0547">Nucleotide-binding</keyword>
<name>A0A1F7I1R7_9BACT</name>
<dbReference type="GO" id="GO:0005829">
    <property type="term" value="C:cytosol"/>
    <property type="evidence" value="ECO:0007669"/>
    <property type="project" value="TreeGrafter"/>
</dbReference>
<dbReference type="Gene3D" id="3.90.740.10">
    <property type="entry name" value="Valyl/Leucyl/Isoleucyl-tRNA synthetase, editing domain"/>
    <property type="match status" value="1"/>
</dbReference>
<dbReference type="InterPro" id="IPR001412">
    <property type="entry name" value="aa-tRNA-synth_I_CS"/>
</dbReference>
<evidence type="ECO:0000256" key="1">
    <source>
        <dbReference type="ARBA" id="ARBA00005594"/>
    </source>
</evidence>
<dbReference type="GO" id="GO:0006429">
    <property type="term" value="P:leucyl-tRNA aminoacylation"/>
    <property type="evidence" value="ECO:0007669"/>
    <property type="project" value="UniProtKB-UniRule"/>
</dbReference>
<evidence type="ECO:0000259" key="12">
    <source>
        <dbReference type="Pfam" id="PF08264"/>
    </source>
</evidence>
<dbReference type="InterPro" id="IPR025709">
    <property type="entry name" value="Leu_tRNA-synth_edit"/>
</dbReference>
<evidence type="ECO:0000256" key="4">
    <source>
        <dbReference type="ARBA" id="ARBA00022741"/>
    </source>
</evidence>
<dbReference type="InterPro" id="IPR002302">
    <property type="entry name" value="Leu-tRNA-ligase"/>
</dbReference>
<dbReference type="InterPro" id="IPR015413">
    <property type="entry name" value="Methionyl/Leucyl_tRNA_Synth"/>
</dbReference>
<feature type="binding site" evidence="9">
    <location>
        <position position="632"/>
    </location>
    <ligand>
        <name>ATP</name>
        <dbReference type="ChEBI" id="CHEBI:30616"/>
    </ligand>
</feature>
<organism evidence="15 16">
    <name type="scientific">Candidatus Roizmanbacteria bacterium RIFCSPHIGHO2_12_FULL_41_11</name>
    <dbReference type="NCBI Taxonomy" id="1802052"/>
    <lineage>
        <taxon>Bacteria</taxon>
        <taxon>Candidatus Roizmaniibacteriota</taxon>
    </lineage>
</organism>
<dbReference type="PANTHER" id="PTHR43740">
    <property type="entry name" value="LEUCYL-TRNA SYNTHETASE"/>
    <property type="match status" value="1"/>
</dbReference>
<comment type="caution">
    <text evidence="15">The sequence shown here is derived from an EMBL/GenBank/DDBJ whole genome shotgun (WGS) entry which is preliminary data.</text>
</comment>
<evidence type="ECO:0000256" key="9">
    <source>
        <dbReference type="HAMAP-Rule" id="MF_00049"/>
    </source>
</evidence>
<dbReference type="Pfam" id="PF09334">
    <property type="entry name" value="tRNA-synt_1g"/>
    <property type="match status" value="1"/>
</dbReference>
<dbReference type="CDD" id="cd07958">
    <property type="entry name" value="Anticodon_Ia_Leu_BEm"/>
    <property type="match status" value="1"/>
</dbReference>
<dbReference type="FunFam" id="1.10.730.10:FF:000002">
    <property type="entry name" value="Leucine--tRNA ligase"/>
    <property type="match status" value="1"/>
</dbReference>
<comment type="caution">
    <text evidence="9">Lacks conserved residue(s) required for the propagation of feature annotation.</text>
</comment>
<dbReference type="SUPFAM" id="SSF50677">
    <property type="entry name" value="ValRS/IleRS/LeuRS editing domain"/>
    <property type="match status" value="1"/>
</dbReference>
<dbReference type="SUPFAM" id="SSF47323">
    <property type="entry name" value="Anticodon-binding domain of a subclass of class I aminoacyl-tRNA synthetases"/>
    <property type="match status" value="1"/>
</dbReference>
<dbReference type="Pfam" id="PF00133">
    <property type="entry name" value="tRNA-synt_1"/>
    <property type="match status" value="1"/>
</dbReference>
<dbReference type="InterPro" id="IPR013155">
    <property type="entry name" value="M/V/L/I-tRNA-synth_anticd-bd"/>
</dbReference>
<evidence type="ECO:0000259" key="13">
    <source>
        <dbReference type="Pfam" id="PF09334"/>
    </source>
</evidence>
<evidence type="ECO:0000256" key="3">
    <source>
        <dbReference type="ARBA" id="ARBA00022598"/>
    </source>
</evidence>
<dbReference type="Gene3D" id="3.40.50.620">
    <property type="entry name" value="HUPs"/>
    <property type="match status" value="2"/>
</dbReference>
<dbReference type="InterPro" id="IPR009008">
    <property type="entry name" value="Val/Leu/Ile-tRNA-synth_edit"/>
</dbReference>
<comment type="catalytic activity">
    <reaction evidence="8 9">
        <text>tRNA(Leu) + L-leucine + ATP = L-leucyl-tRNA(Leu) + AMP + diphosphate</text>
        <dbReference type="Rhea" id="RHEA:11688"/>
        <dbReference type="Rhea" id="RHEA-COMP:9613"/>
        <dbReference type="Rhea" id="RHEA-COMP:9622"/>
        <dbReference type="ChEBI" id="CHEBI:30616"/>
        <dbReference type="ChEBI" id="CHEBI:33019"/>
        <dbReference type="ChEBI" id="CHEBI:57427"/>
        <dbReference type="ChEBI" id="CHEBI:78442"/>
        <dbReference type="ChEBI" id="CHEBI:78494"/>
        <dbReference type="ChEBI" id="CHEBI:456215"/>
        <dbReference type="EC" id="6.1.1.4"/>
    </reaction>
</comment>
<dbReference type="InterPro" id="IPR002300">
    <property type="entry name" value="aa-tRNA-synth_Ia"/>
</dbReference>
<dbReference type="EMBL" id="MGAC01000044">
    <property type="protein sequence ID" value="OGK37331.1"/>
    <property type="molecule type" value="Genomic_DNA"/>
</dbReference>
<feature type="domain" description="Aminoacyl-tRNA synthetase class Ia" evidence="11">
    <location>
        <begin position="442"/>
        <end position="669"/>
    </location>
</feature>
<dbReference type="GO" id="GO:0005524">
    <property type="term" value="F:ATP binding"/>
    <property type="evidence" value="ECO:0007669"/>
    <property type="project" value="UniProtKB-UniRule"/>
</dbReference>
<dbReference type="PANTHER" id="PTHR43740:SF2">
    <property type="entry name" value="LEUCINE--TRNA LIGASE, MITOCHONDRIAL"/>
    <property type="match status" value="1"/>
</dbReference>
<dbReference type="Pfam" id="PF13603">
    <property type="entry name" value="tRNA-synt_1_2"/>
    <property type="match status" value="1"/>
</dbReference>